<feature type="non-terminal residue" evidence="7">
    <location>
        <position position="1"/>
    </location>
</feature>
<sequence length="120" mass="13704">MKIHTGEKPYACDQCSYKSAIKGNLQMHYKLNHSGESQMQCNECQFVATSKKALKEHVRDHNLKSLSCDHCNYTTGSRSALNNHIRTHTNEKPFQCTVCDYACRQACNLSTHMKKKHPNS</sequence>
<proteinExistence type="predicted"/>
<evidence type="ECO:0000313" key="7">
    <source>
        <dbReference type="EMBL" id="CAD7668648.1"/>
    </source>
</evidence>
<dbReference type="OrthoDB" id="6077919at2759"/>
<dbReference type="FunFam" id="3.30.160.60:FF:000446">
    <property type="entry name" value="Zinc finger protein"/>
    <property type="match status" value="1"/>
</dbReference>
<name>A0A7R9R382_9ACAR</name>
<evidence type="ECO:0000256" key="5">
    <source>
        <dbReference type="PROSITE-ProRule" id="PRU00042"/>
    </source>
</evidence>
<evidence type="ECO:0000256" key="1">
    <source>
        <dbReference type="ARBA" id="ARBA00022723"/>
    </source>
</evidence>
<keyword evidence="8" id="KW-1185">Reference proteome</keyword>
<dbReference type="EMBL" id="OC975190">
    <property type="protein sequence ID" value="CAD7668648.1"/>
    <property type="molecule type" value="Genomic_DNA"/>
</dbReference>
<reference evidence="7" key="1">
    <citation type="submission" date="2020-11" db="EMBL/GenBank/DDBJ databases">
        <authorList>
            <person name="Tran Van P."/>
        </authorList>
    </citation>
    <scope>NUCLEOTIDE SEQUENCE</scope>
</reference>
<dbReference type="AlphaFoldDB" id="A0A7R9R382"/>
<dbReference type="Pfam" id="PF00096">
    <property type="entry name" value="zf-C2H2"/>
    <property type="match status" value="1"/>
</dbReference>
<evidence type="ECO:0000256" key="4">
    <source>
        <dbReference type="ARBA" id="ARBA00022833"/>
    </source>
</evidence>
<evidence type="ECO:0000256" key="3">
    <source>
        <dbReference type="ARBA" id="ARBA00022771"/>
    </source>
</evidence>
<dbReference type="Gene3D" id="3.30.160.60">
    <property type="entry name" value="Classic Zinc Finger"/>
    <property type="match status" value="3"/>
</dbReference>
<keyword evidence="1" id="KW-0479">Metal-binding</keyword>
<dbReference type="FunFam" id="3.30.160.60:FF:001732">
    <property type="entry name" value="Zgc:162936"/>
    <property type="match status" value="1"/>
</dbReference>
<organism evidence="7">
    <name type="scientific">Oppiella nova</name>
    <dbReference type="NCBI Taxonomy" id="334625"/>
    <lineage>
        <taxon>Eukaryota</taxon>
        <taxon>Metazoa</taxon>
        <taxon>Ecdysozoa</taxon>
        <taxon>Arthropoda</taxon>
        <taxon>Chelicerata</taxon>
        <taxon>Arachnida</taxon>
        <taxon>Acari</taxon>
        <taxon>Acariformes</taxon>
        <taxon>Sarcoptiformes</taxon>
        <taxon>Oribatida</taxon>
        <taxon>Brachypylina</taxon>
        <taxon>Oppioidea</taxon>
        <taxon>Oppiidae</taxon>
        <taxon>Oppiella</taxon>
    </lineage>
</organism>
<dbReference type="GO" id="GO:0005694">
    <property type="term" value="C:chromosome"/>
    <property type="evidence" value="ECO:0007669"/>
    <property type="project" value="UniProtKB-ARBA"/>
</dbReference>
<dbReference type="InterPro" id="IPR059059">
    <property type="entry name" value="Znf-C2H2_7th_ZNF462"/>
</dbReference>
<dbReference type="Pfam" id="PF23225">
    <property type="entry name" value="zf-C2H2_7th_ZNF462"/>
    <property type="match status" value="1"/>
</dbReference>
<dbReference type="PROSITE" id="PS00028">
    <property type="entry name" value="ZINC_FINGER_C2H2_1"/>
    <property type="match status" value="1"/>
</dbReference>
<keyword evidence="3 5" id="KW-0863">Zinc-finger</keyword>
<dbReference type="Proteomes" id="UP000728032">
    <property type="component" value="Unassembled WGS sequence"/>
</dbReference>
<accession>A0A7R9R382</accession>
<dbReference type="GO" id="GO:0043565">
    <property type="term" value="F:sequence-specific DNA binding"/>
    <property type="evidence" value="ECO:0007669"/>
    <property type="project" value="UniProtKB-ARBA"/>
</dbReference>
<feature type="domain" description="C2H2-type" evidence="6">
    <location>
        <begin position="94"/>
        <end position="120"/>
    </location>
</feature>
<dbReference type="SUPFAM" id="SSF57667">
    <property type="entry name" value="beta-beta-alpha zinc fingers"/>
    <property type="match status" value="2"/>
</dbReference>
<feature type="domain" description="C2H2-type" evidence="6">
    <location>
        <begin position="66"/>
        <end position="93"/>
    </location>
</feature>
<dbReference type="PANTHER" id="PTHR24403:SF109">
    <property type="entry name" value="ZINC FINGER PROTEIN 845-LIKE"/>
    <property type="match status" value="1"/>
</dbReference>
<dbReference type="GO" id="GO:0005634">
    <property type="term" value="C:nucleus"/>
    <property type="evidence" value="ECO:0007669"/>
    <property type="project" value="UniProtKB-ARBA"/>
</dbReference>
<keyword evidence="2" id="KW-0677">Repeat</keyword>
<dbReference type="SMART" id="SM00355">
    <property type="entry name" value="ZnF_C2H2"/>
    <property type="match status" value="4"/>
</dbReference>
<evidence type="ECO:0000313" key="8">
    <source>
        <dbReference type="Proteomes" id="UP000728032"/>
    </source>
</evidence>
<dbReference type="InterPro" id="IPR050688">
    <property type="entry name" value="Zinc_finger/UBP_domain"/>
</dbReference>
<gene>
    <name evidence="7" type="ORF">ONB1V03_LOCUS23517</name>
</gene>
<dbReference type="GO" id="GO:0008270">
    <property type="term" value="F:zinc ion binding"/>
    <property type="evidence" value="ECO:0007669"/>
    <property type="project" value="UniProtKB-KW"/>
</dbReference>
<dbReference type="InterPro" id="IPR013087">
    <property type="entry name" value="Znf_C2H2_type"/>
</dbReference>
<dbReference type="PANTHER" id="PTHR24403">
    <property type="entry name" value="ZINC FINGER PROTEIN"/>
    <property type="match status" value="1"/>
</dbReference>
<protein>
    <recommendedName>
        <fullName evidence="6">C2H2-type domain-containing protein</fullName>
    </recommendedName>
</protein>
<feature type="domain" description="C2H2-type" evidence="6">
    <location>
        <begin position="10"/>
        <end position="38"/>
    </location>
</feature>
<evidence type="ECO:0000256" key="2">
    <source>
        <dbReference type="ARBA" id="ARBA00022737"/>
    </source>
</evidence>
<evidence type="ECO:0000259" key="6">
    <source>
        <dbReference type="PROSITE" id="PS50157"/>
    </source>
</evidence>
<dbReference type="EMBL" id="CAJPVJ010060365">
    <property type="protein sequence ID" value="CAG2184097.1"/>
    <property type="molecule type" value="Genomic_DNA"/>
</dbReference>
<dbReference type="PROSITE" id="PS50157">
    <property type="entry name" value="ZINC_FINGER_C2H2_2"/>
    <property type="match status" value="3"/>
</dbReference>
<dbReference type="GO" id="GO:0045944">
    <property type="term" value="P:positive regulation of transcription by RNA polymerase II"/>
    <property type="evidence" value="ECO:0007669"/>
    <property type="project" value="TreeGrafter"/>
</dbReference>
<keyword evidence="4" id="KW-0862">Zinc</keyword>
<dbReference type="InterPro" id="IPR036236">
    <property type="entry name" value="Znf_C2H2_sf"/>
</dbReference>